<dbReference type="FunFam" id="3.40.50.720:FF:000336">
    <property type="entry name" value="Aldehyde reductase"/>
    <property type="match status" value="1"/>
</dbReference>
<keyword evidence="5" id="KW-1185">Reference proteome</keyword>
<dbReference type="PANTHER" id="PTHR10366">
    <property type="entry name" value="NAD DEPENDENT EPIMERASE/DEHYDRATASE"/>
    <property type="match status" value="1"/>
</dbReference>
<dbReference type="AlphaFoldDB" id="A0A6L9SDZ3"/>
<keyword evidence="1" id="KW-0560">Oxidoreductase</keyword>
<name>A0A6L9SDZ3_9ACTN</name>
<gene>
    <name evidence="4" type="ORF">G1H10_21960</name>
</gene>
<evidence type="ECO:0000313" key="5">
    <source>
        <dbReference type="Proteomes" id="UP000475214"/>
    </source>
</evidence>
<accession>A0A6L9SDZ3</accession>
<dbReference type="Pfam" id="PF01370">
    <property type="entry name" value="Epimerase"/>
    <property type="match status" value="1"/>
</dbReference>
<dbReference type="PANTHER" id="PTHR10366:SF564">
    <property type="entry name" value="STEROL-4-ALPHA-CARBOXYLATE 3-DEHYDROGENASE, DECARBOXYLATING"/>
    <property type="match status" value="1"/>
</dbReference>
<reference evidence="4 5" key="1">
    <citation type="submission" date="2020-02" db="EMBL/GenBank/DDBJ databases">
        <authorList>
            <person name="Li X.-J."/>
            <person name="Han X.-M."/>
        </authorList>
    </citation>
    <scope>NUCLEOTIDE SEQUENCE [LARGE SCALE GENOMIC DNA]</scope>
    <source>
        <strain evidence="4 5">CCTCC AB 2017055</strain>
    </source>
</reference>
<dbReference type="EMBL" id="JAAGOA010000017">
    <property type="protein sequence ID" value="NEE02834.1"/>
    <property type="molecule type" value="Genomic_DNA"/>
</dbReference>
<dbReference type="GO" id="GO:0016616">
    <property type="term" value="F:oxidoreductase activity, acting on the CH-OH group of donors, NAD or NADP as acceptor"/>
    <property type="evidence" value="ECO:0007669"/>
    <property type="project" value="TreeGrafter"/>
</dbReference>
<dbReference type="CDD" id="cd05227">
    <property type="entry name" value="AR_SDR_e"/>
    <property type="match status" value="1"/>
</dbReference>
<dbReference type="RefSeq" id="WP_163741771.1">
    <property type="nucleotide sequence ID" value="NZ_JAAGOA010000017.1"/>
</dbReference>
<organism evidence="4 5">
    <name type="scientific">Phytoactinopolyspora halotolerans</name>
    <dbReference type="NCBI Taxonomy" id="1981512"/>
    <lineage>
        <taxon>Bacteria</taxon>
        <taxon>Bacillati</taxon>
        <taxon>Actinomycetota</taxon>
        <taxon>Actinomycetes</taxon>
        <taxon>Jiangellales</taxon>
        <taxon>Jiangellaceae</taxon>
        <taxon>Phytoactinopolyspora</taxon>
    </lineage>
</organism>
<comment type="caution">
    <text evidence="4">The sequence shown here is derived from an EMBL/GenBank/DDBJ whole genome shotgun (WGS) entry which is preliminary data.</text>
</comment>
<comment type="similarity">
    <text evidence="2">Belongs to the NAD(P)-dependent epimerase/dehydratase family. Dihydroflavonol-4-reductase subfamily.</text>
</comment>
<protein>
    <submittedName>
        <fullName evidence="4">Aldehyde reductase</fullName>
    </submittedName>
</protein>
<evidence type="ECO:0000259" key="3">
    <source>
        <dbReference type="Pfam" id="PF01370"/>
    </source>
</evidence>
<proteinExistence type="inferred from homology"/>
<dbReference type="SUPFAM" id="SSF51735">
    <property type="entry name" value="NAD(P)-binding Rossmann-fold domains"/>
    <property type="match status" value="1"/>
</dbReference>
<feature type="domain" description="NAD-dependent epimerase/dehydratase" evidence="3">
    <location>
        <begin position="5"/>
        <end position="244"/>
    </location>
</feature>
<dbReference type="Proteomes" id="UP000475214">
    <property type="component" value="Unassembled WGS sequence"/>
</dbReference>
<dbReference type="InterPro" id="IPR001509">
    <property type="entry name" value="Epimerase_deHydtase"/>
</dbReference>
<evidence type="ECO:0000256" key="2">
    <source>
        <dbReference type="ARBA" id="ARBA00023445"/>
    </source>
</evidence>
<dbReference type="Gene3D" id="3.40.50.720">
    <property type="entry name" value="NAD(P)-binding Rossmann-like Domain"/>
    <property type="match status" value="1"/>
</dbReference>
<evidence type="ECO:0000256" key="1">
    <source>
        <dbReference type="ARBA" id="ARBA00023002"/>
    </source>
</evidence>
<dbReference type="InterPro" id="IPR036291">
    <property type="entry name" value="NAD(P)-bd_dom_sf"/>
</dbReference>
<evidence type="ECO:0000313" key="4">
    <source>
        <dbReference type="EMBL" id="NEE02834.1"/>
    </source>
</evidence>
<sequence length="355" mass="38500">MTERVLVTGASGFIAGHCIRDLLDQGYAVRGTVRDLTSADKIAHLYGLADGAAGELELVEADLSSDDGWPEAVAGCDYVLHVASPFPSGVPDDEDELIRPAVDGTLRVLRACAASGTVRRVVLTSSVAAISSGHSRRDPAPYTEHDWSVVEHSTAYQKSKTLAERAAWDYVAELAEAQRFELAVINPGLVLGPVQTAAARTSVNVVRTLLARAQPGSPAIGFAVVDVRDLAVAHRHAMTLPHAAGHRYICAGDNIWMRDIAKTLAAEFNPRGFRVPTGSVPRWLVWIAARFDPTMRLALELIGRPERVDSTKARRELNWQMRPTERTIIDTAESLIEHGVVTPARRRLARQAATA</sequence>
<dbReference type="InterPro" id="IPR050425">
    <property type="entry name" value="NAD(P)_dehydrat-like"/>
</dbReference>